<feature type="transmembrane region" description="Helical" evidence="3">
    <location>
        <begin position="271"/>
        <end position="292"/>
    </location>
</feature>
<evidence type="ECO:0000256" key="1">
    <source>
        <dbReference type="ARBA" id="ARBA00004141"/>
    </source>
</evidence>
<accession>G9PBZ0</accession>
<reference evidence="4 5" key="1">
    <citation type="journal article" date="2011" name="Genome Biol.">
        <title>Comparative genome sequence analysis underscores mycoparasitism as the ancestral life style of Trichoderma.</title>
        <authorList>
            <person name="Kubicek C.P."/>
            <person name="Herrera-Estrella A."/>
            <person name="Seidl-Seiboth V."/>
            <person name="Martinez D.A."/>
            <person name="Druzhinina I.S."/>
            <person name="Thon M."/>
            <person name="Zeilinger S."/>
            <person name="Casas-Flores S."/>
            <person name="Horwitz B.A."/>
            <person name="Mukherjee P.K."/>
            <person name="Mukherjee M."/>
            <person name="Kredics L."/>
            <person name="Alcaraz L.D."/>
            <person name="Aerts A."/>
            <person name="Antal Z."/>
            <person name="Atanasova L."/>
            <person name="Cervantes-Badillo M.G."/>
            <person name="Challacombe J."/>
            <person name="Chertkov O."/>
            <person name="McCluskey K."/>
            <person name="Coulpier F."/>
            <person name="Deshpande N."/>
            <person name="von Doehren H."/>
            <person name="Ebbole D.J."/>
            <person name="Esquivel-Naranjo E.U."/>
            <person name="Fekete E."/>
            <person name="Flipphi M."/>
            <person name="Glaser F."/>
            <person name="Gomez-Rodriguez E.Y."/>
            <person name="Gruber S."/>
            <person name="Han C."/>
            <person name="Henrissat B."/>
            <person name="Hermosa R."/>
            <person name="Hernandez-Onate M."/>
            <person name="Karaffa L."/>
            <person name="Kosti I."/>
            <person name="Le Crom S."/>
            <person name="Lindquist E."/>
            <person name="Lucas S."/>
            <person name="Luebeck M."/>
            <person name="Luebeck P.S."/>
            <person name="Margeot A."/>
            <person name="Metz B."/>
            <person name="Misra M."/>
            <person name="Nevalainen H."/>
            <person name="Omann M."/>
            <person name="Packer N."/>
            <person name="Perrone G."/>
            <person name="Uresti-Rivera E.E."/>
            <person name="Salamov A."/>
            <person name="Schmoll M."/>
            <person name="Seiboth B."/>
            <person name="Shapiro H."/>
            <person name="Sukno S."/>
            <person name="Tamayo-Ramos J.A."/>
            <person name="Tisch D."/>
            <person name="Wiest A."/>
            <person name="Wilkinson H.H."/>
            <person name="Zhang M."/>
            <person name="Coutinho P.M."/>
            <person name="Kenerley C.M."/>
            <person name="Monte E."/>
            <person name="Baker S.E."/>
            <person name="Grigoriev I.V."/>
        </authorList>
    </citation>
    <scope>NUCLEOTIDE SEQUENCE [LARGE SCALE GENOMIC DNA]</scope>
    <source>
        <strain evidence="5">ATCC 20476 / IMI 206040</strain>
    </source>
</reference>
<comment type="subcellular location">
    <subcellularLocation>
        <location evidence="1">Membrane</location>
        <topology evidence="1">Multi-pass membrane protein</topology>
    </subcellularLocation>
</comment>
<proteinExistence type="inferred from homology"/>
<feature type="transmembrane region" description="Helical" evidence="3">
    <location>
        <begin position="168"/>
        <end position="188"/>
    </location>
</feature>
<feature type="transmembrane region" description="Helical" evidence="3">
    <location>
        <begin position="337"/>
        <end position="355"/>
    </location>
</feature>
<feature type="transmembrane region" description="Helical" evidence="3">
    <location>
        <begin position="12"/>
        <end position="32"/>
    </location>
</feature>
<dbReference type="OrthoDB" id="6509908at2759"/>
<gene>
    <name evidence="4" type="ORF">TRIATDRAFT_48521</name>
</gene>
<keyword evidence="5" id="KW-1185">Reference proteome</keyword>
<evidence type="ECO:0008006" key="6">
    <source>
        <dbReference type="Google" id="ProtNLM"/>
    </source>
</evidence>
<dbReference type="InterPro" id="IPR011701">
    <property type="entry name" value="MFS"/>
</dbReference>
<dbReference type="InterPro" id="IPR050327">
    <property type="entry name" value="Proton-linked_MCT"/>
</dbReference>
<keyword evidence="3" id="KW-0812">Transmembrane</keyword>
<dbReference type="AlphaFoldDB" id="G9PBZ0"/>
<evidence type="ECO:0000313" key="5">
    <source>
        <dbReference type="Proteomes" id="UP000005426"/>
    </source>
</evidence>
<sequence>MATRPNGGWKAWLQVACGFALMFNTYGLINTFGIYQNYYTEHFRFDPSRASLIGGIQSFLLFFVNCAAGPLYDAGHTRLLVVVGTILIVFGTMMQSLCTEYWQFILAESLLIGFGGGLTSFLSPTVLSTYFTTLYPLAQGIAASGAGIGGIILPIVYRELEPKIGFPWTVRVIGFILLATLLLPVLFLQPRMIPSAGRKLIDKTAFTDWPFVVFLCGNFIYLLGAFTPFFYVEVYAVQTKIASADLSFYIISIMNAASAIGRILPNFVSAYTGPFNMLVLSTILTFVFAFGFEGTHNVASLIVVSAFYGGVTGLFFALQPVVLIGLCPDPKLIGTRVGLALAFLSFAVLVSNPIAGAIQSRGGFVGVWLWTGVTTAVGTCIMCVSRLMRTKSSFFVKV</sequence>
<feature type="transmembrane region" description="Helical" evidence="3">
    <location>
        <begin position="79"/>
        <end position="95"/>
    </location>
</feature>
<dbReference type="Gene3D" id="1.20.1250.20">
    <property type="entry name" value="MFS general substrate transporter like domains"/>
    <property type="match status" value="1"/>
</dbReference>
<dbReference type="GeneID" id="25784836"/>
<dbReference type="SUPFAM" id="SSF103473">
    <property type="entry name" value="MFS general substrate transporter"/>
    <property type="match status" value="1"/>
</dbReference>
<dbReference type="eggNOG" id="KOG2504">
    <property type="taxonomic scope" value="Eukaryota"/>
</dbReference>
<dbReference type="HOGENOM" id="CLU_001265_1_1_1"/>
<feature type="transmembrane region" description="Helical" evidence="3">
    <location>
        <begin position="209"/>
        <end position="231"/>
    </location>
</feature>
<dbReference type="GO" id="GO:0016020">
    <property type="term" value="C:membrane"/>
    <property type="evidence" value="ECO:0007669"/>
    <property type="project" value="UniProtKB-SubCell"/>
</dbReference>
<feature type="transmembrane region" description="Helical" evidence="3">
    <location>
        <begin position="134"/>
        <end position="156"/>
    </location>
</feature>
<organism evidence="4 5">
    <name type="scientific">Hypocrea atroviridis (strain ATCC 20476 / IMI 206040)</name>
    <name type="common">Trichoderma atroviride</name>
    <dbReference type="NCBI Taxonomy" id="452589"/>
    <lineage>
        <taxon>Eukaryota</taxon>
        <taxon>Fungi</taxon>
        <taxon>Dikarya</taxon>
        <taxon>Ascomycota</taxon>
        <taxon>Pezizomycotina</taxon>
        <taxon>Sordariomycetes</taxon>
        <taxon>Hypocreomycetidae</taxon>
        <taxon>Hypocreales</taxon>
        <taxon>Hypocreaceae</taxon>
        <taxon>Trichoderma</taxon>
    </lineage>
</organism>
<protein>
    <recommendedName>
        <fullName evidence="6">Major facilitator superfamily (MFS) profile domain-containing protein</fullName>
    </recommendedName>
</protein>
<dbReference type="KEGG" id="tatv:25784836"/>
<dbReference type="PANTHER" id="PTHR11360:SF234">
    <property type="entry name" value="MFS-TYPE TRANSPORTER DBAD-RELATED"/>
    <property type="match status" value="1"/>
</dbReference>
<dbReference type="OMA" id="YLSGWIW"/>
<dbReference type="EMBL" id="ABDG02000029">
    <property type="protein sequence ID" value="EHK39373.1"/>
    <property type="molecule type" value="Genomic_DNA"/>
</dbReference>
<keyword evidence="3" id="KW-1133">Transmembrane helix</keyword>
<dbReference type="InterPro" id="IPR036259">
    <property type="entry name" value="MFS_trans_sf"/>
</dbReference>
<dbReference type="GO" id="GO:0022857">
    <property type="term" value="F:transmembrane transporter activity"/>
    <property type="evidence" value="ECO:0007669"/>
    <property type="project" value="InterPro"/>
</dbReference>
<feature type="transmembrane region" description="Helical" evidence="3">
    <location>
        <begin position="101"/>
        <end position="122"/>
    </location>
</feature>
<evidence type="ECO:0000256" key="3">
    <source>
        <dbReference type="SAM" id="Phobius"/>
    </source>
</evidence>
<feature type="transmembrane region" description="Helical" evidence="3">
    <location>
        <begin position="246"/>
        <end position="264"/>
    </location>
</feature>
<comment type="caution">
    <text evidence="4">The sequence shown here is derived from an EMBL/GenBank/DDBJ whole genome shotgun (WGS) entry which is preliminary data.</text>
</comment>
<feature type="transmembrane region" description="Helical" evidence="3">
    <location>
        <begin position="367"/>
        <end position="388"/>
    </location>
</feature>
<comment type="similarity">
    <text evidence="2">Belongs to the major facilitator superfamily. Monocarboxylate porter (TC 2.A.1.13) family.</text>
</comment>
<evidence type="ECO:0000313" key="4">
    <source>
        <dbReference type="EMBL" id="EHK39373.1"/>
    </source>
</evidence>
<feature type="transmembrane region" description="Helical" evidence="3">
    <location>
        <begin position="298"/>
        <end position="325"/>
    </location>
</feature>
<feature type="transmembrane region" description="Helical" evidence="3">
    <location>
        <begin position="52"/>
        <end position="72"/>
    </location>
</feature>
<keyword evidence="3" id="KW-0472">Membrane</keyword>
<dbReference type="Proteomes" id="UP000005426">
    <property type="component" value="Unassembled WGS sequence"/>
</dbReference>
<dbReference type="PANTHER" id="PTHR11360">
    <property type="entry name" value="MONOCARBOXYLATE TRANSPORTER"/>
    <property type="match status" value="1"/>
</dbReference>
<evidence type="ECO:0000256" key="2">
    <source>
        <dbReference type="ARBA" id="ARBA00006727"/>
    </source>
</evidence>
<name>G9PBZ0_HYPAI</name>
<dbReference type="Pfam" id="PF07690">
    <property type="entry name" value="MFS_1"/>
    <property type="match status" value="1"/>
</dbReference>